<evidence type="ECO:0000256" key="4">
    <source>
        <dbReference type="ARBA" id="ARBA00022618"/>
    </source>
</evidence>
<keyword evidence="4 10" id="KW-0132">Cell division</keyword>
<evidence type="ECO:0000259" key="12">
    <source>
        <dbReference type="PROSITE" id="PS51900"/>
    </source>
</evidence>
<dbReference type="HAMAP" id="MF_01808">
    <property type="entry name" value="Recomb_XerC_XerD"/>
    <property type="match status" value="1"/>
</dbReference>
<dbReference type="GO" id="GO:0007059">
    <property type="term" value="P:chromosome segregation"/>
    <property type="evidence" value="ECO:0007669"/>
    <property type="project" value="UniProtKB-UniRule"/>
</dbReference>
<sequence>MSVCAGENLLTGFLDYLRIERSLSEHTLDAYRRDIVQYLAFLTRNGLDLLRVELPALSTFFADLREKGRDPRTIARKASSIKAFHRFLLDEEKLDHDPTINLILPKRTDKLPHVLSHDEVFALIDAPHEFAYLGKRDKAMLELTYGAGLRVSELISVKLEHLSFKDAVLRCFGKRSKWRLIPVGRYALKAIEAYMEHERPGLTKGKAIDYLFLTRRGGKFSRMGFWKLLKKYAKAAGLKTRVTPHTLRHSFATHLLEGGADLRAVQELLGHKSISTTQIYTKVDVEYLRETHRLYHPRA</sequence>
<dbReference type="Gene3D" id="1.10.150.130">
    <property type="match status" value="1"/>
</dbReference>
<dbReference type="EMBL" id="LIZT01000019">
    <property type="protein sequence ID" value="KPJ50527.1"/>
    <property type="molecule type" value="Genomic_DNA"/>
</dbReference>
<keyword evidence="9 10" id="KW-0131">Cell cycle</keyword>
<evidence type="ECO:0000256" key="8">
    <source>
        <dbReference type="ARBA" id="ARBA00023172"/>
    </source>
</evidence>
<feature type="active site" evidence="10">
    <location>
        <position position="271"/>
    </location>
</feature>
<comment type="subunit">
    <text evidence="10">Forms a cyclic heterotetrameric complex composed of two molecules of XerC and two molecules of XerD.</text>
</comment>
<dbReference type="InterPro" id="IPR002104">
    <property type="entry name" value="Integrase_catalytic"/>
</dbReference>
<dbReference type="Proteomes" id="UP000051124">
    <property type="component" value="Unassembled WGS sequence"/>
</dbReference>
<proteinExistence type="inferred from homology"/>
<dbReference type="PANTHER" id="PTHR30349">
    <property type="entry name" value="PHAGE INTEGRASE-RELATED"/>
    <property type="match status" value="1"/>
</dbReference>
<dbReference type="SUPFAM" id="SSF56349">
    <property type="entry name" value="DNA breaking-rejoining enzymes"/>
    <property type="match status" value="1"/>
</dbReference>
<dbReference type="CDD" id="cd00798">
    <property type="entry name" value="INT_XerDC_C"/>
    <property type="match status" value="1"/>
</dbReference>
<comment type="subcellular location">
    <subcellularLocation>
        <location evidence="1 10">Cytoplasm</location>
    </subcellularLocation>
</comment>
<evidence type="ECO:0000256" key="9">
    <source>
        <dbReference type="ARBA" id="ARBA00023306"/>
    </source>
</evidence>
<evidence type="ECO:0000259" key="11">
    <source>
        <dbReference type="PROSITE" id="PS51898"/>
    </source>
</evidence>
<feature type="domain" description="Tyr recombinase" evidence="11">
    <location>
        <begin position="110"/>
        <end position="293"/>
    </location>
</feature>
<dbReference type="InterPro" id="IPR004107">
    <property type="entry name" value="Integrase_SAM-like_N"/>
</dbReference>
<feature type="active site" evidence="10">
    <location>
        <position position="245"/>
    </location>
</feature>
<dbReference type="GO" id="GO:0051301">
    <property type="term" value="P:cell division"/>
    <property type="evidence" value="ECO:0007669"/>
    <property type="project" value="UniProtKB-KW"/>
</dbReference>
<dbReference type="Pfam" id="PF00589">
    <property type="entry name" value="Phage_integrase"/>
    <property type="match status" value="1"/>
</dbReference>
<feature type="active site" evidence="10">
    <location>
        <position position="150"/>
    </location>
</feature>
<dbReference type="Gene3D" id="1.10.443.10">
    <property type="entry name" value="Intergrase catalytic core"/>
    <property type="match status" value="1"/>
</dbReference>
<feature type="domain" description="Core-binding (CB)" evidence="12">
    <location>
        <begin position="4"/>
        <end position="89"/>
    </location>
</feature>
<feature type="active site" description="O-(3'-phospho-DNA)-tyrosine intermediate" evidence="10">
    <location>
        <position position="280"/>
    </location>
</feature>
<dbReference type="PROSITE" id="PS51898">
    <property type="entry name" value="TYR_RECOMBINASE"/>
    <property type="match status" value="1"/>
</dbReference>
<evidence type="ECO:0000256" key="7">
    <source>
        <dbReference type="ARBA" id="ARBA00023125"/>
    </source>
</evidence>
<dbReference type="InterPro" id="IPR013762">
    <property type="entry name" value="Integrase-like_cat_sf"/>
</dbReference>
<dbReference type="InterPro" id="IPR023009">
    <property type="entry name" value="Tyrosine_recombinase_XerC/XerD"/>
</dbReference>
<dbReference type="NCBIfam" id="TIGR02225">
    <property type="entry name" value="recomb_XerD"/>
    <property type="match status" value="1"/>
</dbReference>
<dbReference type="InterPro" id="IPR011932">
    <property type="entry name" value="Recomb_XerD"/>
</dbReference>
<dbReference type="InterPro" id="IPR044068">
    <property type="entry name" value="CB"/>
</dbReference>
<comment type="similarity">
    <text evidence="10">Belongs to the 'phage' integrase family. XerC subfamily.</text>
</comment>
<comment type="similarity">
    <text evidence="2">Belongs to the 'phage' integrase family. XerD subfamily.</text>
</comment>
<feature type="active site" evidence="10">
    <location>
        <position position="248"/>
    </location>
</feature>
<name>A0A0S7WKD8_UNCT6</name>
<protein>
    <recommendedName>
        <fullName evidence="10">Tyrosine recombinase XerC</fullName>
    </recommendedName>
</protein>
<comment type="caution">
    <text evidence="13">The sequence shown here is derived from an EMBL/GenBank/DDBJ whole genome shotgun (WGS) entry which is preliminary data.</text>
</comment>
<evidence type="ECO:0000313" key="14">
    <source>
        <dbReference type="Proteomes" id="UP000051124"/>
    </source>
</evidence>
<dbReference type="GO" id="GO:0005737">
    <property type="term" value="C:cytoplasm"/>
    <property type="evidence" value="ECO:0007669"/>
    <property type="project" value="UniProtKB-SubCell"/>
</dbReference>
<dbReference type="InterPro" id="IPR010998">
    <property type="entry name" value="Integrase_recombinase_N"/>
</dbReference>
<evidence type="ECO:0000256" key="5">
    <source>
        <dbReference type="ARBA" id="ARBA00022829"/>
    </source>
</evidence>
<comment type="function">
    <text evidence="10">Site-specific tyrosine recombinase, which acts by catalyzing the cutting and rejoining of the recombining DNA molecules. The XerC-XerD complex is essential to convert dimers of the bacterial chromosome into monomers to permit their segregation at cell division. It also contributes to the segregational stability of plasmids.</text>
</comment>
<evidence type="ECO:0000256" key="3">
    <source>
        <dbReference type="ARBA" id="ARBA00022490"/>
    </source>
</evidence>
<dbReference type="PATRIC" id="fig|1703771.3.peg.581"/>
<evidence type="ECO:0000256" key="2">
    <source>
        <dbReference type="ARBA" id="ARBA00010450"/>
    </source>
</evidence>
<keyword evidence="8 10" id="KW-0233">DNA recombination</keyword>
<evidence type="ECO:0000313" key="13">
    <source>
        <dbReference type="EMBL" id="KPJ50527.1"/>
    </source>
</evidence>
<dbReference type="PROSITE" id="PS51900">
    <property type="entry name" value="CB"/>
    <property type="match status" value="1"/>
</dbReference>
<evidence type="ECO:0000256" key="6">
    <source>
        <dbReference type="ARBA" id="ARBA00022908"/>
    </source>
</evidence>
<keyword evidence="3 10" id="KW-0963">Cytoplasm</keyword>
<gene>
    <name evidence="10" type="primary">xerC</name>
    <name evidence="13" type="ORF">AMJ40_02675</name>
</gene>
<dbReference type="GO" id="GO:0009037">
    <property type="term" value="F:tyrosine-based site-specific recombinase activity"/>
    <property type="evidence" value="ECO:0007669"/>
    <property type="project" value="UniProtKB-UniRule"/>
</dbReference>
<dbReference type="AlphaFoldDB" id="A0A0S7WKD8"/>
<dbReference type="Pfam" id="PF02899">
    <property type="entry name" value="Phage_int_SAM_1"/>
    <property type="match status" value="1"/>
</dbReference>
<evidence type="ECO:0000256" key="1">
    <source>
        <dbReference type="ARBA" id="ARBA00004496"/>
    </source>
</evidence>
<keyword evidence="5 10" id="KW-0159">Chromosome partition</keyword>
<keyword evidence="6 10" id="KW-0229">DNA integration</keyword>
<dbReference type="PANTHER" id="PTHR30349:SF81">
    <property type="entry name" value="TYROSINE RECOMBINASE XERC"/>
    <property type="match status" value="1"/>
</dbReference>
<dbReference type="SUPFAM" id="SSF47823">
    <property type="entry name" value="lambda integrase-like, N-terminal domain"/>
    <property type="match status" value="1"/>
</dbReference>
<feature type="active site" evidence="10">
    <location>
        <position position="174"/>
    </location>
</feature>
<dbReference type="InterPro" id="IPR011010">
    <property type="entry name" value="DNA_brk_join_enz"/>
</dbReference>
<dbReference type="InterPro" id="IPR050090">
    <property type="entry name" value="Tyrosine_recombinase_XerCD"/>
</dbReference>
<dbReference type="GO" id="GO:0006313">
    <property type="term" value="P:DNA transposition"/>
    <property type="evidence" value="ECO:0007669"/>
    <property type="project" value="UniProtKB-UniRule"/>
</dbReference>
<organism evidence="13 14">
    <name type="scientific">candidate division TA06 bacterium DG_26</name>
    <dbReference type="NCBI Taxonomy" id="1703771"/>
    <lineage>
        <taxon>Bacteria</taxon>
        <taxon>Bacteria division TA06</taxon>
    </lineage>
</organism>
<accession>A0A0S7WKD8</accession>
<evidence type="ECO:0000256" key="10">
    <source>
        <dbReference type="HAMAP-Rule" id="MF_01808"/>
    </source>
</evidence>
<reference evidence="13 14" key="1">
    <citation type="journal article" date="2015" name="Microbiome">
        <title>Genomic resolution of linkages in carbon, nitrogen, and sulfur cycling among widespread estuary sediment bacteria.</title>
        <authorList>
            <person name="Baker B.J."/>
            <person name="Lazar C.S."/>
            <person name="Teske A.P."/>
            <person name="Dick G.J."/>
        </authorList>
    </citation>
    <scope>NUCLEOTIDE SEQUENCE [LARGE SCALE GENOMIC DNA]</scope>
    <source>
        <strain evidence="13">DG_26</strain>
    </source>
</reference>
<dbReference type="GO" id="GO:0003677">
    <property type="term" value="F:DNA binding"/>
    <property type="evidence" value="ECO:0007669"/>
    <property type="project" value="UniProtKB-UniRule"/>
</dbReference>
<keyword evidence="7 10" id="KW-0238">DNA-binding</keyword>
<dbReference type="NCBIfam" id="NF001399">
    <property type="entry name" value="PRK00283.1"/>
    <property type="match status" value="1"/>
</dbReference>